<dbReference type="InterPro" id="IPR014710">
    <property type="entry name" value="RmlC-like_jellyroll"/>
</dbReference>
<evidence type="ECO:0000313" key="6">
    <source>
        <dbReference type="Proteomes" id="UP000295719"/>
    </source>
</evidence>
<dbReference type="Gene3D" id="2.60.120.10">
    <property type="entry name" value="Jelly Rolls"/>
    <property type="match status" value="1"/>
</dbReference>
<dbReference type="PANTHER" id="PTHR43280">
    <property type="entry name" value="ARAC-FAMILY TRANSCRIPTIONAL REGULATOR"/>
    <property type="match status" value="1"/>
</dbReference>
<keyword evidence="6" id="KW-1185">Reference proteome</keyword>
<dbReference type="InterPro" id="IPR009057">
    <property type="entry name" value="Homeodomain-like_sf"/>
</dbReference>
<sequence length="284" mass="32544">MTNTSLLDLIQYDDFYTEFRRVSGKSVDYYHWHQCLEVLYIESGVGLVVVDNQKFTLRPGRLFVFPQGKLHKVKVDNSTNNIYIRSIVHMDSAVVSSYLRPFSTSHKIFLEISSPEEKVSIYDLNEYKDYMKGILDLFSQRYSNSTKKCDAIALLLLNIIEILPNGVHISAGKSGTLSSKIMNYIEEKYLSKISLEDIAAHLNVSGSYASRTFKKETGGTIQEYIIIRRIRHSCFLLEESDDSIAVIAEKSGFKYVTYFIKCFSEVTGLTPLRYKNSITRKLTQ</sequence>
<evidence type="ECO:0000256" key="3">
    <source>
        <dbReference type="ARBA" id="ARBA00023163"/>
    </source>
</evidence>
<protein>
    <submittedName>
        <fullName evidence="5">AraC-like DNA-binding protein</fullName>
    </submittedName>
</protein>
<gene>
    <name evidence="5" type="ORF">EDC52_106147</name>
</gene>
<comment type="caution">
    <text evidence="5">The sequence shown here is derived from an EMBL/GenBank/DDBJ whole genome shotgun (WGS) entry which is preliminary data.</text>
</comment>
<dbReference type="InterPro" id="IPR037923">
    <property type="entry name" value="HTH-like"/>
</dbReference>
<dbReference type="InterPro" id="IPR003313">
    <property type="entry name" value="AraC-bd"/>
</dbReference>
<dbReference type="InterPro" id="IPR018060">
    <property type="entry name" value="HTH_AraC"/>
</dbReference>
<proteinExistence type="predicted"/>
<dbReference type="SMART" id="SM00342">
    <property type="entry name" value="HTH_ARAC"/>
    <property type="match status" value="1"/>
</dbReference>
<dbReference type="OrthoDB" id="345413at2"/>
<dbReference type="GO" id="GO:0043565">
    <property type="term" value="F:sequence-specific DNA binding"/>
    <property type="evidence" value="ECO:0007669"/>
    <property type="project" value="InterPro"/>
</dbReference>
<feature type="domain" description="HTH araC/xylS-type" evidence="4">
    <location>
        <begin position="179"/>
        <end position="277"/>
    </location>
</feature>
<dbReference type="SUPFAM" id="SSF51215">
    <property type="entry name" value="Regulatory protein AraC"/>
    <property type="match status" value="1"/>
</dbReference>
<reference evidence="5 6" key="1">
    <citation type="submission" date="2019-03" db="EMBL/GenBank/DDBJ databases">
        <title>Genomic Encyclopedia of Type Strains, Phase IV (KMG-IV): sequencing the most valuable type-strain genomes for metagenomic binning, comparative biology and taxonomic classification.</title>
        <authorList>
            <person name="Goeker M."/>
        </authorList>
    </citation>
    <scope>NUCLEOTIDE SEQUENCE [LARGE SCALE GENOMIC DNA]</scope>
    <source>
        <strain evidence="5 6">DSM 19580</strain>
    </source>
</reference>
<dbReference type="PROSITE" id="PS00041">
    <property type="entry name" value="HTH_ARAC_FAMILY_1"/>
    <property type="match status" value="1"/>
</dbReference>
<dbReference type="Proteomes" id="UP000295719">
    <property type="component" value="Unassembled WGS sequence"/>
</dbReference>
<keyword evidence="1" id="KW-0805">Transcription regulation</keyword>
<keyword evidence="2 5" id="KW-0238">DNA-binding</keyword>
<dbReference type="GO" id="GO:0003700">
    <property type="term" value="F:DNA-binding transcription factor activity"/>
    <property type="evidence" value="ECO:0007669"/>
    <property type="project" value="InterPro"/>
</dbReference>
<evidence type="ECO:0000256" key="2">
    <source>
        <dbReference type="ARBA" id="ARBA00023125"/>
    </source>
</evidence>
<dbReference type="Pfam" id="PF02311">
    <property type="entry name" value="AraC_binding"/>
    <property type="match status" value="1"/>
</dbReference>
<name>A0A4R3YS62_9GAMM</name>
<evidence type="ECO:0000256" key="1">
    <source>
        <dbReference type="ARBA" id="ARBA00023015"/>
    </source>
</evidence>
<dbReference type="SUPFAM" id="SSF46689">
    <property type="entry name" value="Homeodomain-like"/>
    <property type="match status" value="2"/>
</dbReference>
<dbReference type="EMBL" id="SMCR01000006">
    <property type="protein sequence ID" value="TCV95216.1"/>
    <property type="molecule type" value="Genomic_DNA"/>
</dbReference>
<dbReference type="Gene3D" id="1.10.10.60">
    <property type="entry name" value="Homeodomain-like"/>
    <property type="match status" value="2"/>
</dbReference>
<dbReference type="PANTHER" id="PTHR43280:SF34">
    <property type="entry name" value="ARAC-FAMILY TRANSCRIPTIONAL REGULATOR"/>
    <property type="match status" value="1"/>
</dbReference>
<accession>A0A4R3YS62</accession>
<organism evidence="5 6">
    <name type="scientific">Biostraticola tofi</name>
    <dbReference type="NCBI Taxonomy" id="466109"/>
    <lineage>
        <taxon>Bacteria</taxon>
        <taxon>Pseudomonadati</taxon>
        <taxon>Pseudomonadota</taxon>
        <taxon>Gammaproteobacteria</taxon>
        <taxon>Enterobacterales</taxon>
        <taxon>Bruguierivoracaceae</taxon>
        <taxon>Biostraticola</taxon>
    </lineage>
</organism>
<dbReference type="RefSeq" id="WP_131865901.1">
    <property type="nucleotide sequence ID" value="NZ_SMCR01000006.1"/>
</dbReference>
<dbReference type="PROSITE" id="PS01124">
    <property type="entry name" value="HTH_ARAC_FAMILY_2"/>
    <property type="match status" value="1"/>
</dbReference>
<keyword evidence="3" id="KW-0804">Transcription</keyword>
<dbReference type="Pfam" id="PF12833">
    <property type="entry name" value="HTH_18"/>
    <property type="match status" value="1"/>
</dbReference>
<evidence type="ECO:0000259" key="4">
    <source>
        <dbReference type="PROSITE" id="PS01124"/>
    </source>
</evidence>
<dbReference type="InterPro" id="IPR018062">
    <property type="entry name" value="HTH_AraC-typ_CS"/>
</dbReference>
<dbReference type="AlphaFoldDB" id="A0A4R3YS62"/>
<evidence type="ECO:0000313" key="5">
    <source>
        <dbReference type="EMBL" id="TCV95216.1"/>
    </source>
</evidence>